<dbReference type="EMBL" id="CP058649">
    <property type="protein sequence ID" value="QUI22532.1"/>
    <property type="molecule type" value="Genomic_DNA"/>
</dbReference>
<dbReference type="InterPro" id="IPR036095">
    <property type="entry name" value="PTS_EIIB-like_sf"/>
</dbReference>
<proteinExistence type="predicted"/>
<protein>
    <submittedName>
        <fullName evidence="3">PTS ascorbate transporter subunit IIB</fullName>
    </submittedName>
</protein>
<dbReference type="RefSeq" id="WP_212698022.1">
    <property type="nucleotide sequence ID" value="NZ_CP058649.1"/>
</dbReference>
<dbReference type="PROSITE" id="PS51099">
    <property type="entry name" value="PTS_EIIB_TYPE_2"/>
    <property type="match status" value="1"/>
</dbReference>
<accession>A0A8J8MIM9</accession>
<dbReference type="Pfam" id="PF02302">
    <property type="entry name" value="PTS_IIB"/>
    <property type="match status" value="1"/>
</dbReference>
<feature type="domain" description="PTS EIIB type-2" evidence="2">
    <location>
        <begin position="2"/>
        <end position="95"/>
    </location>
</feature>
<dbReference type="GO" id="GO:0008982">
    <property type="term" value="F:protein-N(PI)-phosphohistidine-sugar phosphotransferase activity"/>
    <property type="evidence" value="ECO:0007669"/>
    <property type="project" value="InterPro"/>
</dbReference>
<gene>
    <name evidence="3" type="ORF">HZI73_09570</name>
</gene>
<dbReference type="CDD" id="cd05563">
    <property type="entry name" value="PTS_IIB_ascorbate"/>
    <property type="match status" value="1"/>
</dbReference>
<dbReference type="GO" id="GO:0009401">
    <property type="term" value="P:phosphoenolpyruvate-dependent sugar phosphotransferase system"/>
    <property type="evidence" value="ECO:0007669"/>
    <property type="project" value="InterPro"/>
</dbReference>
<evidence type="ECO:0000259" key="2">
    <source>
        <dbReference type="PROSITE" id="PS51099"/>
    </source>
</evidence>
<dbReference type="KEGG" id="vpy:HZI73_09570"/>
<organism evidence="3 4">
    <name type="scientific">Vallitalea pronyensis</name>
    <dbReference type="NCBI Taxonomy" id="1348613"/>
    <lineage>
        <taxon>Bacteria</taxon>
        <taxon>Bacillati</taxon>
        <taxon>Bacillota</taxon>
        <taxon>Clostridia</taxon>
        <taxon>Lachnospirales</taxon>
        <taxon>Vallitaleaceae</taxon>
        <taxon>Vallitalea</taxon>
    </lineage>
</organism>
<dbReference type="Gene3D" id="3.40.50.2300">
    <property type="match status" value="1"/>
</dbReference>
<evidence type="ECO:0000313" key="4">
    <source>
        <dbReference type="Proteomes" id="UP000683246"/>
    </source>
</evidence>
<keyword evidence="1" id="KW-0808">Transferase</keyword>
<dbReference type="AlphaFoldDB" id="A0A8J8MIM9"/>
<evidence type="ECO:0000256" key="1">
    <source>
        <dbReference type="ARBA" id="ARBA00022679"/>
    </source>
</evidence>
<reference evidence="3" key="1">
    <citation type="submission" date="2020-07" db="EMBL/GenBank/DDBJ databases">
        <title>Vallitalea pronyensis genome.</title>
        <authorList>
            <person name="Postec A."/>
        </authorList>
    </citation>
    <scope>NUCLEOTIDE SEQUENCE</scope>
    <source>
        <strain evidence="3">FatNI3</strain>
    </source>
</reference>
<name>A0A8J8MIM9_9FIRM</name>
<evidence type="ECO:0000313" key="3">
    <source>
        <dbReference type="EMBL" id="QUI22532.1"/>
    </source>
</evidence>
<dbReference type="Proteomes" id="UP000683246">
    <property type="component" value="Chromosome"/>
</dbReference>
<keyword evidence="4" id="KW-1185">Reference proteome</keyword>
<sequence length="100" mass="10675">MLRLLAICGNGMGTSTIIKIKVKGICKKLGIDLAVESCSAGEAAGFIGNTDIILTTPEWGKMVKCPDGVALITLVNLMDEALLTEKLVEAVKEHFPNEMQ</sequence>
<dbReference type="SUPFAM" id="SSF52794">
    <property type="entry name" value="PTS system IIB component-like"/>
    <property type="match status" value="1"/>
</dbReference>
<dbReference type="InterPro" id="IPR013011">
    <property type="entry name" value="PTS_EIIB_2"/>
</dbReference>
<dbReference type="InterPro" id="IPR003501">
    <property type="entry name" value="PTS_EIIB_2/3"/>
</dbReference>